<evidence type="ECO:0000259" key="1">
    <source>
        <dbReference type="PROSITE" id="PS50994"/>
    </source>
</evidence>
<accession>E4PT83</accession>
<dbReference type="PANTHER" id="PTHR46889">
    <property type="entry name" value="TRANSPOSASE INSF FOR INSERTION SEQUENCE IS3B-RELATED"/>
    <property type="match status" value="1"/>
</dbReference>
<dbReference type="PANTHER" id="PTHR46889:SF4">
    <property type="entry name" value="TRANSPOSASE INSO FOR INSERTION SEQUENCE ELEMENT IS911B-RELATED"/>
    <property type="match status" value="1"/>
</dbReference>
<proteinExistence type="predicted"/>
<dbReference type="GO" id="GO:0003676">
    <property type="term" value="F:nucleic acid binding"/>
    <property type="evidence" value="ECO:0007669"/>
    <property type="project" value="InterPro"/>
</dbReference>
<dbReference type="KEGG" id="mlc:MSB_A0111"/>
<protein>
    <submittedName>
        <fullName evidence="2">Transposase InsK for insertion sequence IS150 family protein</fullName>
    </submittedName>
</protein>
<dbReference type="GO" id="GO:0015074">
    <property type="term" value="P:DNA integration"/>
    <property type="evidence" value="ECO:0007669"/>
    <property type="project" value="InterPro"/>
</dbReference>
<dbReference type="InterPro" id="IPR036397">
    <property type="entry name" value="RNaseH_sf"/>
</dbReference>
<evidence type="ECO:0000313" key="3">
    <source>
        <dbReference type="Proteomes" id="UP000008712"/>
    </source>
</evidence>
<dbReference type="InterPro" id="IPR001584">
    <property type="entry name" value="Integrase_cat-core"/>
</dbReference>
<dbReference type="PROSITE" id="PS50994">
    <property type="entry name" value="INTEGRASE"/>
    <property type="match status" value="1"/>
</dbReference>
<dbReference type="AlphaFoldDB" id="E4PT83"/>
<gene>
    <name evidence="2" type="ordered locus">MSB_A0111</name>
</gene>
<feature type="domain" description="Integrase catalytic" evidence="1">
    <location>
        <begin position="1"/>
        <end position="111"/>
    </location>
</feature>
<name>E4PT83_MYCLG</name>
<evidence type="ECO:0000313" key="2">
    <source>
        <dbReference type="EMBL" id="ADR24311.1"/>
    </source>
</evidence>
<dbReference type="InterPro" id="IPR012337">
    <property type="entry name" value="RNaseH-like_sf"/>
</dbReference>
<dbReference type="EMBL" id="CP002108">
    <property type="protein sequence ID" value="ADR24311.1"/>
    <property type="molecule type" value="Genomic_DNA"/>
</dbReference>
<dbReference type="HOGENOM" id="CLU_027402_41_1_14"/>
<keyword evidence="3" id="KW-1185">Reference proteome</keyword>
<dbReference type="Proteomes" id="UP000008712">
    <property type="component" value="Chromosome"/>
</dbReference>
<reference evidence="3" key="1">
    <citation type="submission" date="2010-07" db="EMBL/GenBank/DDBJ databases">
        <title>Genome sequence of Mycoplasma leachii PG50 MU clone A8.</title>
        <authorList>
            <person name="Wise K."/>
            <person name="Calcutt M.J."/>
            <person name="Foecking M.F."/>
            <person name="Madupu R."/>
            <person name="DeBoy R.T."/>
            <person name="Roske K."/>
            <person name="Martin T.R."/>
            <person name="Hvinden M.L."/>
            <person name="Durkin A.S."/>
            <person name="Glass J."/>
            <person name="Methe B.A."/>
        </authorList>
    </citation>
    <scope>NUCLEOTIDE SEQUENCE [LARGE SCALE GENOMIC DNA]</scope>
    <source>
        <strain evidence="3">DSM 21131 / NCTC 10133 / N29 / PG50</strain>
    </source>
</reference>
<dbReference type="eggNOG" id="COG2801">
    <property type="taxonomic scope" value="Bacteria"/>
</dbReference>
<dbReference type="Pfam" id="PF13333">
    <property type="entry name" value="rve_2"/>
    <property type="match status" value="1"/>
</dbReference>
<sequence>MLRKALRKVKNTNGLIVHSDQGFHYQHISWVKTLEENNITQSMSRKGNCLDNAIIENFFDLLKQEIYYGEKYNSIQELIRSIHKYIYWFNNIKIKEKLKGLSAVQFRKQSCYDIENF</sequence>
<organism evidence="2 3">
    <name type="scientific">Mycoplasma leachii (strain DSM 21131 / NCTC 10133 / N29 / PG50)</name>
    <dbReference type="NCBI Taxonomy" id="880447"/>
    <lineage>
        <taxon>Bacteria</taxon>
        <taxon>Bacillati</taxon>
        <taxon>Mycoplasmatota</taxon>
        <taxon>Mollicutes</taxon>
        <taxon>Mycoplasmataceae</taxon>
        <taxon>Mycoplasma</taxon>
    </lineage>
</organism>
<dbReference type="InterPro" id="IPR050900">
    <property type="entry name" value="Transposase_IS3/IS150/IS904"/>
</dbReference>
<dbReference type="Gene3D" id="3.30.420.10">
    <property type="entry name" value="Ribonuclease H-like superfamily/Ribonuclease H"/>
    <property type="match status" value="1"/>
</dbReference>
<dbReference type="SUPFAM" id="SSF53098">
    <property type="entry name" value="Ribonuclease H-like"/>
    <property type="match status" value="1"/>
</dbReference>
<reference evidence="2 3" key="2">
    <citation type="journal article" date="2012" name="J. Bacteriol.">
        <title>Complete Genome Sequences of Mycoplasma leachii Strain PG50T and the Pathogenic Mycoplasma mycoides subsp. mycoides Small Colony Biotype Strain Gladysdale.</title>
        <authorList>
            <person name="Wise K.S."/>
            <person name="Calcutt M.J."/>
            <person name="Foecking M.F."/>
            <person name="Madupu R."/>
            <person name="Deboy R.T."/>
            <person name="Roske K."/>
            <person name="Hvinden M.L."/>
            <person name="Martin T.R."/>
            <person name="Durkin A.S."/>
            <person name="Glass J.I."/>
            <person name="Methe B.A."/>
        </authorList>
    </citation>
    <scope>NUCLEOTIDE SEQUENCE [LARGE SCALE GENOMIC DNA]</scope>
    <source>
        <strain evidence="3">DSM 21131 / NCTC 10133 / N29 / PG50</strain>
    </source>
</reference>